<proteinExistence type="predicted"/>
<dbReference type="Gene3D" id="2.60.120.10">
    <property type="entry name" value="Jelly Rolls"/>
    <property type="match status" value="1"/>
</dbReference>
<reference evidence="1 2" key="1">
    <citation type="submission" date="2019-01" db="EMBL/GenBank/DDBJ databases">
        <title>Novel species of Nocardioides.</title>
        <authorList>
            <person name="Liu Q."/>
            <person name="Xin Y.-H."/>
        </authorList>
    </citation>
    <scope>NUCLEOTIDE SEQUENCE [LARGE SCALE GENOMIC DNA]</scope>
    <source>
        <strain evidence="1 2">HLT3-15</strain>
    </source>
</reference>
<organism evidence="1 2">
    <name type="scientific">Nocardioides glacieisoli</name>
    <dbReference type="NCBI Taxonomy" id="1168730"/>
    <lineage>
        <taxon>Bacteria</taxon>
        <taxon>Bacillati</taxon>
        <taxon>Actinomycetota</taxon>
        <taxon>Actinomycetes</taxon>
        <taxon>Propionibacteriales</taxon>
        <taxon>Nocardioidaceae</taxon>
        <taxon>Nocardioides</taxon>
    </lineage>
</organism>
<accession>A0A4Q2RKK2</accession>
<dbReference type="PANTHER" id="PTHR37694">
    <property type="entry name" value="SLR8022 PROTEIN"/>
    <property type="match status" value="1"/>
</dbReference>
<protein>
    <submittedName>
        <fullName evidence="1">LuxR family transcriptional regulator</fullName>
    </submittedName>
</protein>
<dbReference type="PANTHER" id="PTHR37694:SF1">
    <property type="entry name" value="SLR8022 PROTEIN"/>
    <property type="match status" value="1"/>
</dbReference>
<dbReference type="EMBL" id="SDWS01000010">
    <property type="protein sequence ID" value="RYB88816.1"/>
    <property type="molecule type" value="Genomic_DNA"/>
</dbReference>
<dbReference type="RefSeq" id="WP_129478630.1">
    <property type="nucleotide sequence ID" value="NZ_SDWS01000010.1"/>
</dbReference>
<name>A0A4Q2RKK2_9ACTN</name>
<dbReference type="Proteomes" id="UP000291838">
    <property type="component" value="Unassembled WGS sequence"/>
</dbReference>
<gene>
    <name evidence="1" type="ORF">EUA06_18715</name>
</gene>
<keyword evidence="2" id="KW-1185">Reference proteome</keyword>
<dbReference type="InterPro" id="IPR014710">
    <property type="entry name" value="RmlC-like_jellyroll"/>
</dbReference>
<evidence type="ECO:0000313" key="2">
    <source>
        <dbReference type="Proteomes" id="UP000291838"/>
    </source>
</evidence>
<dbReference type="OrthoDB" id="5190473at2"/>
<comment type="caution">
    <text evidence="1">The sequence shown here is derived from an EMBL/GenBank/DDBJ whole genome shotgun (WGS) entry which is preliminary data.</text>
</comment>
<dbReference type="CDD" id="cd02230">
    <property type="entry name" value="cupin_HP0902-like"/>
    <property type="match status" value="1"/>
</dbReference>
<dbReference type="AlphaFoldDB" id="A0A4Q2RKK2"/>
<evidence type="ECO:0000313" key="1">
    <source>
        <dbReference type="EMBL" id="RYB88816.1"/>
    </source>
</evidence>
<sequence length="110" mass="11516">MKTTSLHQLADEQLAAAREASSGRASVTVFGGHEHDLRQTVVALAGGRSLGEHESPGDASLQVLVGTVRLTAGEDVWEGGAGDYLVIPPHRHDLHADTDAVVLLTVATRS</sequence>
<dbReference type="InterPro" id="IPR011051">
    <property type="entry name" value="RmlC_Cupin_sf"/>
</dbReference>
<dbReference type="SUPFAM" id="SSF51182">
    <property type="entry name" value="RmlC-like cupins"/>
    <property type="match status" value="1"/>
</dbReference>